<dbReference type="PANTHER" id="PTHR34384">
    <property type="entry name" value="L-2,3-DIAMINOPROPANOATE--CITRATE LIGASE"/>
    <property type="match status" value="1"/>
</dbReference>
<dbReference type="InterPro" id="IPR022770">
    <property type="entry name" value="IucA/IucC-like_C"/>
</dbReference>
<feature type="domain" description="Aerobactin siderophore biosynthesis IucA/IucC N-terminal" evidence="4">
    <location>
        <begin position="156"/>
        <end position="407"/>
    </location>
</feature>
<organism evidence="6 7">
    <name type="scientific">Pseudokineococcus marinus</name>
    <dbReference type="NCBI Taxonomy" id="351215"/>
    <lineage>
        <taxon>Bacteria</taxon>
        <taxon>Bacillati</taxon>
        <taxon>Actinomycetota</taxon>
        <taxon>Actinomycetes</taxon>
        <taxon>Kineosporiales</taxon>
        <taxon>Kineosporiaceae</taxon>
        <taxon>Pseudokineococcus</taxon>
    </lineage>
</organism>
<sequence>MAAAQRHLVAKALSELAHERLLRPDPLDDPPSDDRGADPGTADGRSPWRTWSLRTPGAAPHDDHSRAPGTAEYRYRARVLPLEHWDVDAASVVRTVDGAPADLDVQELVVELAPWLGVPDALLHTYLEELAATLAGAAWKLHHRRVDARVLARADLQTVERSMTEGHPGFLANNGRIGFGLDDAARYAPEAGRPARLVWVAARRDRAVLALGAGVDEDGLLDGQLGPEVRAVFAQRLRDLGCDPAGYVLLPLHPWQWDAKVAVTFAPDLARRDLVLLGRGPDRYVPQQSIRTFFDVDRPERHYVKTALAVQNMGFVRGLSPAYMAGTPAVNDWVADVVAGDPELAGSGFGVLRELAAVGYTGDAYHRSARPGPRSAHQRMVAALWRESPVPRLADGERTMTMAALLHRDHEGRSLVGALVEGSGLGAREWLERYLRAYVRPLVHCLLVHDLAFMPHGENVLVVLRGDVVERVLVKDIGEEVAVFGDRPLPDGVERVRVADDPGVRLLSLFTDVVDGVLRHLVAVLDRDGLLPAEESWRVLAEVLDAHRRDHPAAHERFDVFTPTFAHSCLNRLQLRNTLQMVDLADQVSSLLMAGELDNPVAPHDPRRRTGTSASGPAAGGAP</sequence>
<dbReference type="Gene3D" id="6.10.250.3370">
    <property type="match status" value="1"/>
</dbReference>
<dbReference type="Proteomes" id="UP000555552">
    <property type="component" value="Unassembled WGS sequence"/>
</dbReference>
<evidence type="ECO:0000259" key="4">
    <source>
        <dbReference type="Pfam" id="PF04183"/>
    </source>
</evidence>
<dbReference type="InterPro" id="IPR007310">
    <property type="entry name" value="Aerobactin_biosyn_IucA/IucC_N"/>
</dbReference>
<evidence type="ECO:0000256" key="1">
    <source>
        <dbReference type="ARBA" id="ARBA00004924"/>
    </source>
</evidence>
<evidence type="ECO:0000256" key="3">
    <source>
        <dbReference type="SAM" id="MobiDB-lite"/>
    </source>
</evidence>
<protein>
    <submittedName>
        <fullName evidence="6">IucA/IucC family siderophore biosynthesis protein</fullName>
    </submittedName>
</protein>
<keyword evidence="7" id="KW-1185">Reference proteome</keyword>
<dbReference type="Gene3D" id="3.30.310.280">
    <property type="match status" value="1"/>
</dbReference>
<dbReference type="Pfam" id="PF04183">
    <property type="entry name" value="IucA_IucC"/>
    <property type="match status" value="1"/>
</dbReference>
<feature type="domain" description="Aerobactin siderophore biosynthesis IucA/IucC-like C-terminal" evidence="5">
    <location>
        <begin position="429"/>
        <end position="578"/>
    </location>
</feature>
<dbReference type="GO" id="GO:0019290">
    <property type="term" value="P:siderophore biosynthetic process"/>
    <property type="evidence" value="ECO:0007669"/>
    <property type="project" value="InterPro"/>
</dbReference>
<dbReference type="Pfam" id="PF06276">
    <property type="entry name" value="FhuF"/>
    <property type="match status" value="1"/>
</dbReference>
<evidence type="ECO:0000256" key="2">
    <source>
        <dbReference type="ARBA" id="ARBA00007832"/>
    </source>
</evidence>
<feature type="compositionally biased region" description="Basic and acidic residues" evidence="3">
    <location>
        <begin position="19"/>
        <end position="37"/>
    </location>
</feature>
<accession>A0A849BND9</accession>
<dbReference type="AlphaFoldDB" id="A0A849BND9"/>
<proteinExistence type="inferred from homology"/>
<reference evidence="6 7" key="1">
    <citation type="submission" date="2020-05" db="EMBL/GenBank/DDBJ databases">
        <title>MicrobeNet Type strains.</title>
        <authorList>
            <person name="Nicholson A.C."/>
        </authorList>
    </citation>
    <scope>NUCLEOTIDE SEQUENCE [LARGE SCALE GENOMIC DNA]</scope>
    <source>
        <strain evidence="6 7">JCM 14547</strain>
    </source>
</reference>
<evidence type="ECO:0000259" key="5">
    <source>
        <dbReference type="Pfam" id="PF06276"/>
    </source>
</evidence>
<evidence type="ECO:0000313" key="7">
    <source>
        <dbReference type="Proteomes" id="UP000555552"/>
    </source>
</evidence>
<dbReference type="Gene3D" id="1.10.510.40">
    <property type="match status" value="1"/>
</dbReference>
<evidence type="ECO:0000313" key="6">
    <source>
        <dbReference type="EMBL" id="NNH22322.1"/>
    </source>
</evidence>
<dbReference type="PANTHER" id="PTHR34384:SF6">
    <property type="entry name" value="STAPHYLOFERRIN B SYNTHASE"/>
    <property type="match status" value="1"/>
</dbReference>
<gene>
    <name evidence="6" type="ORF">HLB09_04320</name>
</gene>
<feature type="region of interest" description="Disordered" evidence="3">
    <location>
        <begin position="19"/>
        <end position="68"/>
    </location>
</feature>
<name>A0A849BND9_9ACTN</name>
<comment type="similarity">
    <text evidence="2">Belongs to the IucA/IucC family.</text>
</comment>
<comment type="caution">
    <text evidence="6">The sequence shown here is derived from an EMBL/GenBank/DDBJ whole genome shotgun (WGS) entry which is preliminary data.</text>
</comment>
<comment type="pathway">
    <text evidence="1">Siderophore biosynthesis.</text>
</comment>
<dbReference type="GO" id="GO:0016881">
    <property type="term" value="F:acid-amino acid ligase activity"/>
    <property type="evidence" value="ECO:0007669"/>
    <property type="project" value="UniProtKB-ARBA"/>
</dbReference>
<feature type="region of interest" description="Disordered" evidence="3">
    <location>
        <begin position="597"/>
        <end position="623"/>
    </location>
</feature>
<dbReference type="EMBL" id="JABEMA010000033">
    <property type="protein sequence ID" value="NNH22322.1"/>
    <property type="molecule type" value="Genomic_DNA"/>
</dbReference>
<dbReference type="InterPro" id="IPR037455">
    <property type="entry name" value="LucA/IucC-like"/>
</dbReference>